<dbReference type="OrthoDB" id="427186at2759"/>
<reference evidence="14" key="3">
    <citation type="submission" date="2015-06" db="UniProtKB">
        <authorList>
            <consortium name="EnsemblMetazoa"/>
        </authorList>
    </citation>
    <scope>IDENTIFICATION</scope>
</reference>
<dbReference type="PANTHER" id="PTHR10589">
    <property type="entry name" value="UBIQUITIN CARBOXYL-TERMINAL HYDROLASE"/>
    <property type="match status" value="1"/>
</dbReference>
<dbReference type="MEROPS" id="C12.003"/>
<evidence type="ECO:0000256" key="10">
    <source>
        <dbReference type="PROSITE-ProRule" id="PRU01393"/>
    </source>
</evidence>
<keyword evidence="7 10" id="KW-0788">Thiol protease</keyword>
<proteinExistence type="inferred from homology"/>
<sequence length="222" mass="24443">MTSRWLPLESNPEVMNKYVRALGMPSTFEFVDVWGLDFELLLMVPRPVTAVMLLYPLTDKCESQPLGSEAPGDGVYFMKQTIGNACGTIALIHALCNNKEKLGFDPSKHLSKFLGDTEAMSPEERGKHLEEDSAFGVAHEESAQEGQTKAPSRDDKVDLHFIAFVEKDGGLYELDGRKNAPIRHGDTTADNLLEDAAKVVKKFMARDPDNVNFTVVALAKAG</sequence>
<evidence type="ECO:0000256" key="6">
    <source>
        <dbReference type="ARBA" id="ARBA00022801"/>
    </source>
</evidence>
<comment type="function">
    <text evidence="8">Ubiquitin-protein hydrolase is involved both in the processing of ubiquitin precursors and of ubiquitinated proteins. This enzyme is a thiol protease that recognizes and hydrolyzes a peptide bond at the C-terminal glycine of ubiquitin.</text>
</comment>
<dbReference type="CDD" id="cd09616">
    <property type="entry name" value="Peptidase_C12_UCH_L1_L3"/>
    <property type="match status" value="1"/>
</dbReference>
<evidence type="ECO:0000256" key="8">
    <source>
        <dbReference type="ARBA" id="ARBA00055560"/>
    </source>
</evidence>
<dbReference type="SUPFAM" id="SSF54001">
    <property type="entry name" value="Cysteine proteinases"/>
    <property type="match status" value="1"/>
</dbReference>
<dbReference type="STRING" id="283909.R7TIR0"/>
<dbReference type="Gene3D" id="3.40.532.10">
    <property type="entry name" value="Peptidase C12, ubiquitin carboxyl-terminal hydrolase"/>
    <property type="match status" value="1"/>
</dbReference>
<evidence type="ECO:0000256" key="3">
    <source>
        <dbReference type="ARBA" id="ARBA00012759"/>
    </source>
</evidence>
<evidence type="ECO:0000256" key="4">
    <source>
        <dbReference type="ARBA" id="ARBA00022670"/>
    </source>
</evidence>
<dbReference type="PANTHER" id="PTHR10589:SF17">
    <property type="entry name" value="UBIQUITIN CARBOXYL-TERMINAL HYDROLASE"/>
    <property type="match status" value="1"/>
</dbReference>
<feature type="active site" description="Proton donor" evidence="10">
    <location>
        <position position="160"/>
    </location>
</feature>
<evidence type="ECO:0000256" key="9">
    <source>
        <dbReference type="ARBA" id="ARBA00073226"/>
    </source>
</evidence>
<feature type="site" description="Transition state stabilizer" evidence="10">
    <location>
        <position position="80"/>
    </location>
</feature>
<evidence type="ECO:0000256" key="7">
    <source>
        <dbReference type="ARBA" id="ARBA00022807"/>
    </source>
</evidence>
<dbReference type="FunCoup" id="R7TIR0">
    <property type="interactions" value="707"/>
</dbReference>
<dbReference type="InterPro" id="IPR001578">
    <property type="entry name" value="Peptidase_C12_UCH"/>
</dbReference>
<evidence type="ECO:0000256" key="1">
    <source>
        <dbReference type="ARBA" id="ARBA00000707"/>
    </source>
</evidence>
<comment type="similarity">
    <text evidence="2 10 11">Belongs to the peptidase C12 family.</text>
</comment>
<dbReference type="HOGENOM" id="CLU_054406_1_1_1"/>
<dbReference type="EMBL" id="AMQN01002632">
    <property type="status" value="NOT_ANNOTATED_CDS"/>
    <property type="molecule type" value="Genomic_DNA"/>
</dbReference>
<dbReference type="GO" id="GO:0006511">
    <property type="term" value="P:ubiquitin-dependent protein catabolic process"/>
    <property type="evidence" value="ECO:0007669"/>
    <property type="project" value="UniProtKB-UniRule"/>
</dbReference>
<keyword evidence="6 10" id="KW-0378">Hydrolase</keyword>
<feature type="domain" description="UCH catalytic" evidence="12">
    <location>
        <begin position="4"/>
        <end position="220"/>
    </location>
</feature>
<dbReference type="InterPro" id="IPR038765">
    <property type="entry name" value="Papain-like_cys_pep_sf"/>
</dbReference>
<dbReference type="OMA" id="IDLHYVC"/>
<keyword evidence="5 10" id="KW-0833">Ubl conjugation pathway</keyword>
<dbReference type="GO" id="GO:0016579">
    <property type="term" value="P:protein deubiquitination"/>
    <property type="evidence" value="ECO:0007669"/>
    <property type="project" value="TreeGrafter"/>
</dbReference>
<dbReference type="GO" id="GO:0004843">
    <property type="term" value="F:cysteine-type deubiquitinase activity"/>
    <property type="evidence" value="ECO:0007669"/>
    <property type="project" value="UniProtKB-UniRule"/>
</dbReference>
<dbReference type="EC" id="3.4.19.12" evidence="3 11"/>
<name>R7TIR0_CAPTE</name>
<dbReference type="Pfam" id="PF01088">
    <property type="entry name" value="Peptidase_C12"/>
    <property type="match status" value="1"/>
</dbReference>
<evidence type="ECO:0000313" key="13">
    <source>
        <dbReference type="EMBL" id="ELT93347.1"/>
    </source>
</evidence>
<evidence type="ECO:0000256" key="11">
    <source>
        <dbReference type="RuleBase" id="RU361215"/>
    </source>
</evidence>
<protein>
    <recommendedName>
        <fullName evidence="9 11">Ubiquitin carboxyl-terminal hydrolase</fullName>
        <ecNumber evidence="3 11">3.4.19.12</ecNumber>
    </recommendedName>
</protein>
<gene>
    <name evidence="13" type="ORF">CAPTEDRAFT_181658</name>
</gene>
<dbReference type="GO" id="GO:0005737">
    <property type="term" value="C:cytoplasm"/>
    <property type="evidence" value="ECO:0007669"/>
    <property type="project" value="TreeGrafter"/>
</dbReference>
<comment type="catalytic activity">
    <reaction evidence="1 10 11">
        <text>Thiol-dependent hydrolysis of ester, thioester, amide, peptide and isopeptide bonds formed by the C-terminal Gly of ubiquitin (a 76-residue protein attached to proteins as an intracellular targeting signal).</text>
        <dbReference type="EC" id="3.4.19.12"/>
    </reaction>
</comment>
<feature type="active site" description="Nucleophile" evidence="10">
    <location>
        <position position="86"/>
    </location>
</feature>
<dbReference type="EMBL" id="AMQN01002633">
    <property type="status" value="NOT_ANNOTATED_CDS"/>
    <property type="molecule type" value="Genomic_DNA"/>
</dbReference>
<organism evidence="13">
    <name type="scientific">Capitella teleta</name>
    <name type="common">Polychaete worm</name>
    <dbReference type="NCBI Taxonomy" id="283909"/>
    <lineage>
        <taxon>Eukaryota</taxon>
        <taxon>Metazoa</taxon>
        <taxon>Spiralia</taxon>
        <taxon>Lophotrochozoa</taxon>
        <taxon>Annelida</taxon>
        <taxon>Polychaeta</taxon>
        <taxon>Sedentaria</taxon>
        <taxon>Scolecida</taxon>
        <taxon>Capitellidae</taxon>
        <taxon>Capitella</taxon>
    </lineage>
</organism>
<keyword evidence="4 10" id="KW-0645">Protease</keyword>
<evidence type="ECO:0000259" key="12">
    <source>
        <dbReference type="PROSITE" id="PS52048"/>
    </source>
</evidence>
<dbReference type="PROSITE" id="PS52048">
    <property type="entry name" value="UCH_DOMAIN"/>
    <property type="match status" value="1"/>
</dbReference>
<accession>R7TIR0</accession>
<reference evidence="15" key="1">
    <citation type="submission" date="2012-12" db="EMBL/GenBank/DDBJ databases">
        <authorList>
            <person name="Hellsten U."/>
            <person name="Grimwood J."/>
            <person name="Chapman J.A."/>
            <person name="Shapiro H."/>
            <person name="Aerts A."/>
            <person name="Otillar R.P."/>
            <person name="Terry A.Y."/>
            <person name="Boore J.L."/>
            <person name="Simakov O."/>
            <person name="Marletaz F."/>
            <person name="Cho S.-J."/>
            <person name="Edsinger-Gonzales E."/>
            <person name="Havlak P."/>
            <person name="Kuo D.-H."/>
            <person name="Larsson T."/>
            <person name="Lv J."/>
            <person name="Arendt D."/>
            <person name="Savage R."/>
            <person name="Osoegawa K."/>
            <person name="de Jong P."/>
            <person name="Lindberg D.R."/>
            <person name="Seaver E.C."/>
            <person name="Weisblat D.A."/>
            <person name="Putnam N.H."/>
            <person name="Grigoriev I.V."/>
            <person name="Rokhsar D.S."/>
        </authorList>
    </citation>
    <scope>NUCLEOTIDE SEQUENCE</scope>
    <source>
        <strain evidence="15">I ESC-2004</strain>
    </source>
</reference>
<evidence type="ECO:0000313" key="14">
    <source>
        <dbReference type="EnsemblMetazoa" id="CapteP181658"/>
    </source>
</evidence>
<keyword evidence="15" id="KW-1185">Reference proteome</keyword>
<reference evidence="13 15" key="2">
    <citation type="journal article" date="2013" name="Nature">
        <title>Insights into bilaterian evolution from three spiralian genomes.</title>
        <authorList>
            <person name="Simakov O."/>
            <person name="Marletaz F."/>
            <person name="Cho S.J."/>
            <person name="Edsinger-Gonzales E."/>
            <person name="Havlak P."/>
            <person name="Hellsten U."/>
            <person name="Kuo D.H."/>
            <person name="Larsson T."/>
            <person name="Lv J."/>
            <person name="Arendt D."/>
            <person name="Savage R."/>
            <person name="Osoegawa K."/>
            <person name="de Jong P."/>
            <person name="Grimwood J."/>
            <person name="Chapman J.A."/>
            <person name="Shapiro H."/>
            <person name="Aerts A."/>
            <person name="Otillar R.P."/>
            <person name="Terry A.Y."/>
            <person name="Boore J.L."/>
            <person name="Grigoriev I.V."/>
            <person name="Lindberg D.R."/>
            <person name="Seaver E.C."/>
            <person name="Weisblat D.A."/>
            <person name="Putnam N.H."/>
            <person name="Rokhsar D.S."/>
        </authorList>
    </citation>
    <scope>NUCLEOTIDE SEQUENCE</scope>
    <source>
        <strain evidence="13 15">I ESC-2004</strain>
    </source>
</reference>
<evidence type="ECO:0000313" key="15">
    <source>
        <dbReference type="Proteomes" id="UP000014760"/>
    </source>
</evidence>
<dbReference type="EMBL" id="KB309773">
    <property type="protein sequence ID" value="ELT93347.1"/>
    <property type="molecule type" value="Genomic_DNA"/>
</dbReference>
<evidence type="ECO:0000256" key="5">
    <source>
        <dbReference type="ARBA" id="ARBA00022786"/>
    </source>
</evidence>
<evidence type="ECO:0000256" key="2">
    <source>
        <dbReference type="ARBA" id="ARBA00009326"/>
    </source>
</evidence>
<dbReference type="Proteomes" id="UP000014760">
    <property type="component" value="Unassembled WGS sequence"/>
</dbReference>
<dbReference type="PRINTS" id="PR00707">
    <property type="entry name" value="UBCTHYDRLASE"/>
</dbReference>
<dbReference type="EnsemblMetazoa" id="CapteT181658">
    <property type="protein sequence ID" value="CapteP181658"/>
    <property type="gene ID" value="CapteG181658"/>
</dbReference>
<dbReference type="InterPro" id="IPR036959">
    <property type="entry name" value="Peptidase_C12_UCH_sf"/>
</dbReference>
<feature type="site" description="Important for enzyme activity" evidence="10">
    <location>
        <position position="175"/>
    </location>
</feature>
<dbReference type="AlphaFoldDB" id="R7TIR0"/>
<dbReference type="FunFam" id="3.40.532.10:FF:000006">
    <property type="entry name" value="Ubiquitin carboxyl-terminal hydrolase"/>
    <property type="match status" value="1"/>
</dbReference>